<dbReference type="AlphaFoldDB" id="A0A2W4TSQ6"/>
<evidence type="ECO:0000313" key="2">
    <source>
        <dbReference type="Proteomes" id="UP000249354"/>
    </source>
</evidence>
<proteinExistence type="predicted"/>
<dbReference type="EMBL" id="QBMC01000210">
    <property type="protein sequence ID" value="PZO10714.1"/>
    <property type="molecule type" value="Genomic_DNA"/>
</dbReference>
<accession>A0A2W4TSQ6</accession>
<evidence type="ECO:0000313" key="1">
    <source>
        <dbReference type="EMBL" id="PZO10714.1"/>
    </source>
</evidence>
<name>A0A2W4TSQ6_9CYAN</name>
<comment type="caution">
    <text evidence="1">The sequence shown here is derived from an EMBL/GenBank/DDBJ whole genome shotgun (WGS) entry which is preliminary data.</text>
</comment>
<sequence>MKLNQLADQLHAKTINLIAIAQALELTNLPNPHGGTPLSSDQAQQITAVFRYMRDRQIAEPKSAIAQMKELPATTSAIAISIPESVADELCRRYPEGSMSDRILRLLGALQAFEQMYELCMRSPAVSAPVNSTPNQ</sequence>
<protein>
    <submittedName>
        <fullName evidence="1">Uncharacterized protein</fullName>
    </submittedName>
</protein>
<reference evidence="1 2" key="2">
    <citation type="submission" date="2018-06" db="EMBL/GenBank/DDBJ databases">
        <title>Metagenomic assembly of (sub)arctic Cyanobacteria and their associated microbiome from non-axenic cultures.</title>
        <authorList>
            <person name="Baurain D."/>
        </authorList>
    </citation>
    <scope>NUCLEOTIDE SEQUENCE [LARGE SCALE GENOMIC DNA]</scope>
    <source>
        <strain evidence="1">ULC129bin1</strain>
    </source>
</reference>
<reference evidence="2" key="1">
    <citation type="submission" date="2018-04" db="EMBL/GenBank/DDBJ databases">
        <authorList>
            <person name="Cornet L."/>
        </authorList>
    </citation>
    <scope>NUCLEOTIDE SEQUENCE [LARGE SCALE GENOMIC DNA]</scope>
</reference>
<gene>
    <name evidence="1" type="ORF">DCF25_20335</name>
</gene>
<organism evidence="1 2">
    <name type="scientific">Leptolyngbya foveolarum</name>
    <dbReference type="NCBI Taxonomy" id="47253"/>
    <lineage>
        <taxon>Bacteria</taxon>
        <taxon>Bacillati</taxon>
        <taxon>Cyanobacteriota</taxon>
        <taxon>Cyanophyceae</taxon>
        <taxon>Leptolyngbyales</taxon>
        <taxon>Leptolyngbyaceae</taxon>
        <taxon>Leptolyngbya group</taxon>
        <taxon>Leptolyngbya</taxon>
    </lineage>
</organism>
<dbReference type="Proteomes" id="UP000249354">
    <property type="component" value="Unassembled WGS sequence"/>
</dbReference>